<evidence type="ECO:0000256" key="1">
    <source>
        <dbReference type="SAM" id="MobiDB-lite"/>
    </source>
</evidence>
<reference evidence="3" key="1">
    <citation type="submission" date="2020-05" db="EMBL/GenBank/DDBJ databases">
        <title>Mycena genomes resolve the evolution of fungal bioluminescence.</title>
        <authorList>
            <person name="Tsai I.J."/>
        </authorList>
    </citation>
    <scope>NUCLEOTIDE SEQUENCE</scope>
    <source>
        <strain evidence="3">110903Hualien_Pintung</strain>
    </source>
</reference>
<protein>
    <submittedName>
        <fullName evidence="3">Uncharacterized protein</fullName>
    </submittedName>
</protein>
<comment type="caution">
    <text evidence="3">The sequence shown here is derived from an EMBL/GenBank/DDBJ whole genome shotgun (WGS) entry which is preliminary data.</text>
</comment>
<dbReference type="PANTHER" id="PTHR37487">
    <property type="entry name" value="CHROMOSOME 1, WHOLE GENOME SHOTGUN SEQUENCE"/>
    <property type="match status" value="1"/>
</dbReference>
<name>A0A8H6SYK1_MYCCL</name>
<feature type="signal peptide" evidence="2">
    <location>
        <begin position="1"/>
        <end position="19"/>
    </location>
</feature>
<feature type="compositionally biased region" description="Gly residues" evidence="1">
    <location>
        <begin position="121"/>
        <end position="136"/>
    </location>
</feature>
<feature type="chain" id="PRO_5034458800" evidence="2">
    <location>
        <begin position="20"/>
        <end position="194"/>
    </location>
</feature>
<feature type="compositionally biased region" description="Low complexity" evidence="1">
    <location>
        <begin position="137"/>
        <end position="171"/>
    </location>
</feature>
<dbReference type="EMBL" id="JACAZE010000008">
    <property type="protein sequence ID" value="KAF7308353.1"/>
    <property type="molecule type" value="Genomic_DNA"/>
</dbReference>
<keyword evidence="4" id="KW-1185">Reference proteome</keyword>
<accession>A0A8H6SYK1</accession>
<dbReference type="Proteomes" id="UP000613580">
    <property type="component" value="Unassembled WGS sequence"/>
</dbReference>
<evidence type="ECO:0000313" key="4">
    <source>
        <dbReference type="Proteomes" id="UP000613580"/>
    </source>
</evidence>
<dbReference type="OrthoDB" id="3362246at2759"/>
<proteinExistence type="predicted"/>
<gene>
    <name evidence="3" type="ORF">HMN09_00683800</name>
</gene>
<organism evidence="3 4">
    <name type="scientific">Mycena chlorophos</name>
    <name type="common">Agaric fungus</name>
    <name type="synonym">Agaricus chlorophos</name>
    <dbReference type="NCBI Taxonomy" id="658473"/>
    <lineage>
        <taxon>Eukaryota</taxon>
        <taxon>Fungi</taxon>
        <taxon>Dikarya</taxon>
        <taxon>Basidiomycota</taxon>
        <taxon>Agaricomycotina</taxon>
        <taxon>Agaricomycetes</taxon>
        <taxon>Agaricomycetidae</taxon>
        <taxon>Agaricales</taxon>
        <taxon>Marasmiineae</taxon>
        <taxon>Mycenaceae</taxon>
        <taxon>Mycena</taxon>
    </lineage>
</organism>
<feature type="region of interest" description="Disordered" evidence="1">
    <location>
        <begin position="121"/>
        <end position="173"/>
    </location>
</feature>
<evidence type="ECO:0000313" key="3">
    <source>
        <dbReference type="EMBL" id="KAF7308353.1"/>
    </source>
</evidence>
<dbReference type="AlphaFoldDB" id="A0A8H6SYK1"/>
<dbReference type="PANTHER" id="PTHR37487:SF2">
    <property type="entry name" value="EXPRESSED PROTEIN"/>
    <property type="match status" value="1"/>
</dbReference>
<keyword evidence="2" id="KW-0732">Signal</keyword>
<sequence length="194" mass="19125">MPSFTRFLPAALLVAGVAAQNFTINTPAQSQAQQCEPLQISWVAGTPPYFIILQSVQNDPITSTPFLNFGQQTGTSVTWPAVNATIGQQFILQAKDNTGVTVSSAAFTVVSGVGTSCLTGGGSSGGGSGGSSGGSGNSASGNTSPTSAGSGSSAKTSTTGAAASKSSTPSGAEKHTVGLVGLFASVLVMLAFQQ</sequence>
<evidence type="ECO:0000256" key="2">
    <source>
        <dbReference type="SAM" id="SignalP"/>
    </source>
</evidence>